<accession>A0A1G7I5M8</accession>
<gene>
    <name evidence="9" type="ORF">SAMN04489759_101313</name>
</gene>
<keyword evidence="10" id="KW-1185">Reference proteome</keyword>
<dbReference type="NCBIfam" id="TIGR02492">
    <property type="entry name" value="flgK_ends"/>
    <property type="match status" value="1"/>
</dbReference>
<evidence type="ECO:0000259" key="7">
    <source>
        <dbReference type="Pfam" id="PF06429"/>
    </source>
</evidence>
<dbReference type="AlphaFoldDB" id="A0A1G7I5M8"/>
<dbReference type="InterPro" id="IPR010930">
    <property type="entry name" value="Flg_bb/hook_C_dom"/>
</dbReference>
<protein>
    <recommendedName>
        <fullName evidence="4">Flagellar hook-associated protein 1</fullName>
    </recommendedName>
</protein>
<keyword evidence="6" id="KW-0975">Bacterial flagellum</keyword>
<dbReference type="Proteomes" id="UP000199399">
    <property type="component" value="Unassembled WGS sequence"/>
</dbReference>
<evidence type="ECO:0000256" key="1">
    <source>
        <dbReference type="ARBA" id="ARBA00004365"/>
    </source>
</evidence>
<keyword evidence="5" id="KW-0964">Secreted</keyword>
<evidence type="ECO:0000256" key="6">
    <source>
        <dbReference type="ARBA" id="ARBA00023143"/>
    </source>
</evidence>
<dbReference type="InterPro" id="IPR053927">
    <property type="entry name" value="FlgK_helical"/>
</dbReference>
<keyword evidence="9" id="KW-0969">Cilium</keyword>
<evidence type="ECO:0000256" key="3">
    <source>
        <dbReference type="ARBA" id="ARBA00009677"/>
    </source>
</evidence>
<comment type="similarity">
    <text evidence="3">Belongs to the flagella basal body rod proteins family.</text>
</comment>
<feature type="domain" description="Flagellar basal-body/hook protein C-terminal" evidence="7">
    <location>
        <begin position="447"/>
        <end position="484"/>
    </location>
</feature>
<dbReference type="PANTHER" id="PTHR30033">
    <property type="entry name" value="FLAGELLAR HOOK-ASSOCIATED PROTEIN 1"/>
    <property type="match status" value="1"/>
</dbReference>
<reference evidence="10" key="1">
    <citation type="submission" date="2016-10" db="EMBL/GenBank/DDBJ databases">
        <authorList>
            <person name="Varghese N."/>
            <person name="Submissions S."/>
        </authorList>
    </citation>
    <scope>NUCLEOTIDE SEQUENCE [LARGE SCALE GENOMIC DNA]</scope>
    <source>
        <strain evidence="10">DSM 16477</strain>
    </source>
</reference>
<name>A0A1G7I5M8_9RHOB</name>
<dbReference type="GO" id="GO:0005576">
    <property type="term" value="C:extracellular region"/>
    <property type="evidence" value="ECO:0007669"/>
    <property type="project" value="UniProtKB-SubCell"/>
</dbReference>
<dbReference type="EMBL" id="FNBP01000001">
    <property type="protein sequence ID" value="SDF08017.1"/>
    <property type="molecule type" value="Genomic_DNA"/>
</dbReference>
<dbReference type="SUPFAM" id="SSF64518">
    <property type="entry name" value="Phase 1 flagellin"/>
    <property type="match status" value="1"/>
</dbReference>
<dbReference type="GO" id="GO:0005198">
    <property type="term" value="F:structural molecule activity"/>
    <property type="evidence" value="ECO:0007669"/>
    <property type="project" value="InterPro"/>
</dbReference>
<sequence>MTISGALSNAMTGLRAAGRGAEIVSSNISNALTPGYGRRVLELSAAGVGGAGGVRIDGVNRAVDEGIASDKRLADAEQGHAQTAANFYAKLETLMGTPDDPNSVSARVAQFETALITAASRPEAPERLSQAVTDARSLASSIAQTSDGLQDARSLADRTIAEQVTTLNTALQQVQTLNAQITAAQVQSVDATSLQDHRQQLVDEISALVPVRVVPRDHGQIALYSTGGAILLDGSAGEVGFEPVNMVTPYMSVEAGTLSGLTLNGNPLRTGSEDGALRGGAIGAQFAIRDEMAVTAQVELDALARDLITRFQDPSVDPTLAAGDAGLFTDEGGAFNPADELGLAARISVHATVDPTQGGEAWRIRDGISAIAPGDAGNASLLQSLASALNQGQPPASGSFSGGSYALIELVSTITADIGAARGNADQVLSFAKTRLNELTQRQLADGVDSDDEIQRLMIIEQTYAANARVIEAVDEMMQTIMRL</sequence>
<dbReference type="InterPro" id="IPR002371">
    <property type="entry name" value="FlgK"/>
</dbReference>
<dbReference type="RefSeq" id="WP_093738459.1">
    <property type="nucleotide sequence ID" value="NZ_FNBP01000001.1"/>
</dbReference>
<evidence type="ECO:0000313" key="9">
    <source>
        <dbReference type="EMBL" id="SDF08017.1"/>
    </source>
</evidence>
<evidence type="ECO:0000259" key="8">
    <source>
        <dbReference type="Pfam" id="PF22638"/>
    </source>
</evidence>
<feature type="domain" description="Flagellar hook-associated protein FlgK helical" evidence="8">
    <location>
        <begin position="89"/>
        <end position="311"/>
    </location>
</feature>
<dbReference type="OrthoDB" id="7181295at2"/>
<dbReference type="Pfam" id="PF22638">
    <property type="entry name" value="FlgK_D1"/>
    <property type="match status" value="1"/>
</dbReference>
<dbReference type="GO" id="GO:0044780">
    <property type="term" value="P:bacterial-type flagellum assembly"/>
    <property type="evidence" value="ECO:0007669"/>
    <property type="project" value="InterPro"/>
</dbReference>
<keyword evidence="9" id="KW-0966">Cell projection</keyword>
<evidence type="ECO:0000313" key="10">
    <source>
        <dbReference type="Proteomes" id="UP000199399"/>
    </source>
</evidence>
<evidence type="ECO:0000256" key="2">
    <source>
        <dbReference type="ARBA" id="ARBA00004613"/>
    </source>
</evidence>
<comment type="subcellular location">
    <subcellularLocation>
        <location evidence="1">Bacterial flagellum</location>
    </subcellularLocation>
    <subcellularLocation>
        <location evidence="2">Secreted</location>
    </subcellularLocation>
</comment>
<proteinExistence type="inferred from homology"/>
<evidence type="ECO:0000256" key="5">
    <source>
        <dbReference type="ARBA" id="ARBA00022525"/>
    </source>
</evidence>
<dbReference type="PANTHER" id="PTHR30033:SF1">
    <property type="entry name" value="FLAGELLAR HOOK-ASSOCIATED PROTEIN 1"/>
    <property type="match status" value="1"/>
</dbReference>
<keyword evidence="9" id="KW-0282">Flagellum</keyword>
<dbReference type="STRING" id="218672.SAMN04489759_101313"/>
<dbReference type="Pfam" id="PF06429">
    <property type="entry name" value="Flg_bbr_C"/>
    <property type="match status" value="1"/>
</dbReference>
<evidence type="ECO:0000256" key="4">
    <source>
        <dbReference type="ARBA" id="ARBA00016244"/>
    </source>
</evidence>
<organism evidence="9 10">
    <name type="scientific">Sulfitobacter delicatus</name>
    <dbReference type="NCBI Taxonomy" id="218672"/>
    <lineage>
        <taxon>Bacteria</taxon>
        <taxon>Pseudomonadati</taxon>
        <taxon>Pseudomonadota</taxon>
        <taxon>Alphaproteobacteria</taxon>
        <taxon>Rhodobacterales</taxon>
        <taxon>Roseobacteraceae</taxon>
        <taxon>Sulfitobacter</taxon>
    </lineage>
</organism>
<dbReference type="GO" id="GO:0009424">
    <property type="term" value="C:bacterial-type flagellum hook"/>
    <property type="evidence" value="ECO:0007669"/>
    <property type="project" value="InterPro"/>
</dbReference>